<keyword evidence="8" id="KW-1185">Reference proteome</keyword>
<proteinExistence type="inferred from homology"/>
<feature type="transmembrane region" description="Helical" evidence="6">
    <location>
        <begin position="46"/>
        <end position="64"/>
    </location>
</feature>
<evidence type="ECO:0000256" key="5">
    <source>
        <dbReference type="ARBA" id="ARBA00023136"/>
    </source>
</evidence>
<feature type="transmembrane region" description="Helical" evidence="6">
    <location>
        <begin position="354"/>
        <end position="377"/>
    </location>
</feature>
<dbReference type="InterPro" id="IPR036259">
    <property type="entry name" value="MFS_trans_sf"/>
</dbReference>
<dbReference type="GO" id="GO:0043266">
    <property type="term" value="P:regulation of potassium ion transport"/>
    <property type="evidence" value="ECO:0007669"/>
    <property type="project" value="TreeGrafter"/>
</dbReference>
<dbReference type="GO" id="GO:0005886">
    <property type="term" value="C:plasma membrane"/>
    <property type="evidence" value="ECO:0007669"/>
    <property type="project" value="TreeGrafter"/>
</dbReference>
<sequence>MGKKRIVKNLLVLFSSFFIFFLGFQSLSNLQTSMNSYKGIGVESQVLIYAASMISCILLPKLLIKTIGCKWTIVSMFLCSVPYFVSNYKPSFGFFMPSSILMGIAIGPLNTAGAFYIDEMSLRYYTINTSDSMETILARFFGLWSFFLENTQIWGNLISYYILRPARIPLTNHTNNTCGINFINNLNGNGTNPNLQPPSEEKRYTLITIYVLSAVVAASVMVFFMDKLDNDIQREEGGQCKAVLYRLLATAKHAISLDQILLLPLSIFFGMELAFYTGEITQAYIACSWGVHRVSFVTVCFGVCGALMSLLVGPLVKCISQMAVLILAALADVSICIVLFLWDPTPDFKTMYFVVAGVWGMADSIWWSQLAALYSLMFPNNREAAFSNLFFWSYFGFFLNYSYSSYFTVAVKINILLCFLLAGMLGYLIGQVKLKCSVRKMYVSIPGEGDCL</sequence>
<comment type="caution">
    <text evidence="7">The sequence shown here is derived from an EMBL/GenBank/DDBJ whole genome shotgun (WGS) entry which is preliminary data.</text>
</comment>
<accession>A0AAV2AUK7</accession>
<dbReference type="Proteomes" id="UP001497382">
    <property type="component" value="Unassembled WGS sequence"/>
</dbReference>
<evidence type="ECO:0000313" key="8">
    <source>
        <dbReference type="Proteomes" id="UP001497382"/>
    </source>
</evidence>
<gene>
    <name evidence="7" type="ORF">LARSCL_LOCUS14822</name>
</gene>
<evidence type="ECO:0000256" key="6">
    <source>
        <dbReference type="SAM" id="Phobius"/>
    </source>
</evidence>
<dbReference type="Pfam" id="PF05978">
    <property type="entry name" value="UNC-93"/>
    <property type="match status" value="1"/>
</dbReference>
<dbReference type="Gene3D" id="1.20.1250.20">
    <property type="entry name" value="MFS general substrate transporter like domains"/>
    <property type="match status" value="1"/>
</dbReference>
<feature type="transmembrane region" description="Helical" evidence="6">
    <location>
        <begin position="323"/>
        <end position="342"/>
    </location>
</feature>
<evidence type="ECO:0000256" key="3">
    <source>
        <dbReference type="ARBA" id="ARBA00022692"/>
    </source>
</evidence>
<comment type="subcellular location">
    <subcellularLocation>
        <location evidence="1">Membrane</location>
        <topology evidence="1">Multi-pass membrane protein</topology>
    </subcellularLocation>
</comment>
<dbReference type="PANTHER" id="PTHR19444:SF13">
    <property type="entry name" value="PROTEIN UNC-93 HOMOLOG A"/>
    <property type="match status" value="1"/>
</dbReference>
<reference evidence="7 8" key="1">
    <citation type="submission" date="2024-04" db="EMBL/GenBank/DDBJ databases">
        <authorList>
            <person name="Rising A."/>
            <person name="Reimegard J."/>
            <person name="Sonavane S."/>
            <person name="Akerstrom W."/>
            <person name="Nylinder S."/>
            <person name="Hedman E."/>
            <person name="Kallberg Y."/>
        </authorList>
    </citation>
    <scope>NUCLEOTIDE SEQUENCE [LARGE SCALE GENOMIC DNA]</scope>
</reference>
<keyword evidence="3 6" id="KW-0812">Transmembrane</keyword>
<comment type="similarity">
    <text evidence="2">Belongs to the unc-93 family.</text>
</comment>
<dbReference type="GO" id="GO:0015459">
    <property type="term" value="F:potassium channel regulator activity"/>
    <property type="evidence" value="ECO:0007669"/>
    <property type="project" value="TreeGrafter"/>
</dbReference>
<evidence type="ECO:0000313" key="7">
    <source>
        <dbReference type="EMBL" id="CAL1287424.1"/>
    </source>
</evidence>
<evidence type="ECO:0000256" key="1">
    <source>
        <dbReference type="ARBA" id="ARBA00004141"/>
    </source>
</evidence>
<organism evidence="7 8">
    <name type="scientific">Larinioides sclopetarius</name>
    <dbReference type="NCBI Taxonomy" id="280406"/>
    <lineage>
        <taxon>Eukaryota</taxon>
        <taxon>Metazoa</taxon>
        <taxon>Ecdysozoa</taxon>
        <taxon>Arthropoda</taxon>
        <taxon>Chelicerata</taxon>
        <taxon>Arachnida</taxon>
        <taxon>Araneae</taxon>
        <taxon>Araneomorphae</taxon>
        <taxon>Entelegynae</taxon>
        <taxon>Araneoidea</taxon>
        <taxon>Araneidae</taxon>
        <taxon>Larinioides</taxon>
    </lineage>
</organism>
<name>A0AAV2AUK7_9ARAC</name>
<evidence type="ECO:0000256" key="2">
    <source>
        <dbReference type="ARBA" id="ARBA00009172"/>
    </source>
</evidence>
<feature type="transmembrane region" description="Helical" evidence="6">
    <location>
        <begin position="409"/>
        <end position="430"/>
    </location>
</feature>
<dbReference type="GO" id="GO:0055120">
    <property type="term" value="C:striated muscle dense body"/>
    <property type="evidence" value="ECO:0007669"/>
    <property type="project" value="TreeGrafter"/>
</dbReference>
<feature type="transmembrane region" description="Helical" evidence="6">
    <location>
        <begin position="296"/>
        <end position="316"/>
    </location>
</feature>
<dbReference type="AlphaFoldDB" id="A0AAV2AUK7"/>
<evidence type="ECO:0000256" key="4">
    <source>
        <dbReference type="ARBA" id="ARBA00022989"/>
    </source>
</evidence>
<dbReference type="GO" id="GO:0006937">
    <property type="term" value="P:regulation of muscle contraction"/>
    <property type="evidence" value="ECO:0007669"/>
    <property type="project" value="TreeGrafter"/>
</dbReference>
<keyword evidence="5 6" id="KW-0472">Membrane</keyword>
<dbReference type="PANTHER" id="PTHR19444">
    <property type="entry name" value="UNC-93 RELATED"/>
    <property type="match status" value="1"/>
</dbReference>
<evidence type="ECO:0008006" key="9">
    <source>
        <dbReference type="Google" id="ProtNLM"/>
    </source>
</evidence>
<dbReference type="InterPro" id="IPR051951">
    <property type="entry name" value="UNC-93_regulatory"/>
</dbReference>
<feature type="transmembrane region" description="Helical" evidence="6">
    <location>
        <begin position="71"/>
        <end position="88"/>
    </location>
</feature>
<feature type="transmembrane region" description="Helical" evidence="6">
    <location>
        <begin position="94"/>
        <end position="117"/>
    </location>
</feature>
<keyword evidence="4 6" id="KW-1133">Transmembrane helix</keyword>
<feature type="transmembrane region" description="Helical" evidence="6">
    <location>
        <begin position="204"/>
        <end position="224"/>
    </location>
</feature>
<feature type="transmembrane region" description="Helical" evidence="6">
    <location>
        <begin position="384"/>
        <end position="403"/>
    </location>
</feature>
<dbReference type="EMBL" id="CAXIEN010000217">
    <property type="protein sequence ID" value="CAL1287424.1"/>
    <property type="molecule type" value="Genomic_DNA"/>
</dbReference>
<dbReference type="InterPro" id="IPR010291">
    <property type="entry name" value="Ion_channel_UNC-93"/>
</dbReference>
<protein>
    <recommendedName>
        <fullName evidence="9">UNC93-like protein</fullName>
    </recommendedName>
</protein>
<dbReference type="SUPFAM" id="SSF103473">
    <property type="entry name" value="MFS general substrate transporter"/>
    <property type="match status" value="1"/>
</dbReference>